<evidence type="ECO:0000256" key="6">
    <source>
        <dbReference type="ARBA" id="ARBA00023136"/>
    </source>
</evidence>
<feature type="transmembrane region" description="Helical" evidence="7">
    <location>
        <begin position="133"/>
        <end position="155"/>
    </location>
</feature>
<accession>A0AAX4A6T5</accession>
<dbReference type="Proteomes" id="UP001254658">
    <property type="component" value="Chromosome"/>
</dbReference>
<keyword evidence="6 7" id="KW-0472">Membrane</keyword>
<keyword evidence="5 7" id="KW-1133">Transmembrane helix</keyword>
<feature type="transmembrane region" description="Helical" evidence="7">
    <location>
        <begin position="292"/>
        <end position="312"/>
    </location>
</feature>
<dbReference type="EMBL" id="CP133787">
    <property type="protein sequence ID" value="WMX71247.1"/>
    <property type="molecule type" value="Genomic_DNA"/>
</dbReference>
<feature type="transmembrane region" description="Helical" evidence="7">
    <location>
        <begin position="229"/>
        <end position="250"/>
    </location>
</feature>
<evidence type="ECO:0000313" key="8">
    <source>
        <dbReference type="EMBL" id="WMX71247.1"/>
    </source>
</evidence>
<dbReference type="InterPro" id="IPR050833">
    <property type="entry name" value="Poly_Biosynth_Transport"/>
</dbReference>
<dbReference type="RefSeq" id="WP_309559212.1">
    <property type="nucleotide sequence ID" value="NZ_CP133787.1"/>
</dbReference>
<comment type="subcellular location">
    <subcellularLocation>
        <location evidence="1">Cell membrane</location>
        <topology evidence="1">Multi-pass membrane protein</topology>
    </subcellularLocation>
</comment>
<comment type="similarity">
    <text evidence="2">Belongs to the polysaccharide synthase family.</text>
</comment>
<evidence type="ECO:0000256" key="2">
    <source>
        <dbReference type="ARBA" id="ARBA00007430"/>
    </source>
</evidence>
<protein>
    <submittedName>
        <fullName evidence="8">Oligosaccharide flippase family protein</fullName>
    </submittedName>
</protein>
<evidence type="ECO:0000256" key="4">
    <source>
        <dbReference type="ARBA" id="ARBA00022692"/>
    </source>
</evidence>
<proteinExistence type="inferred from homology"/>
<feature type="transmembrane region" description="Helical" evidence="7">
    <location>
        <begin position="21"/>
        <end position="40"/>
    </location>
</feature>
<evidence type="ECO:0000256" key="1">
    <source>
        <dbReference type="ARBA" id="ARBA00004651"/>
    </source>
</evidence>
<reference evidence="8" key="1">
    <citation type="journal article" date="2022" name="Microbiol. Spectr.">
        <title>Optimizing Conditions in the Acid Tolerance Test for Potential Probiotics Using Response Surface Methodology.</title>
        <authorList>
            <person name="Ko H.I."/>
            <person name="Jeong C.H."/>
            <person name="Hong S.W."/>
            <person name="Eun J.B."/>
            <person name="Kim T.W."/>
        </authorList>
    </citation>
    <scope>NUCLEOTIDE SEQUENCE</scope>
    <source>
        <strain evidence="8">KCKM 0438</strain>
    </source>
</reference>
<gene>
    <name evidence="8" type="ORF">RF668_02830</name>
</gene>
<evidence type="ECO:0000256" key="3">
    <source>
        <dbReference type="ARBA" id="ARBA00022475"/>
    </source>
</evidence>
<feature type="transmembrane region" description="Helical" evidence="7">
    <location>
        <begin position="97"/>
        <end position="121"/>
    </location>
</feature>
<dbReference type="GO" id="GO:0005886">
    <property type="term" value="C:plasma membrane"/>
    <property type="evidence" value="ECO:0007669"/>
    <property type="project" value="UniProtKB-SubCell"/>
</dbReference>
<name>A0AAX4A6T5_LACLC</name>
<evidence type="ECO:0000313" key="9">
    <source>
        <dbReference type="Proteomes" id="UP001254658"/>
    </source>
</evidence>
<keyword evidence="4 7" id="KW-0812">Transmembrane</keyword>
<feature type="transmembrane region" description="Helical" evidence="7">
    <location>
        <begin position="203"/>
        <end position="223"/>
    </location>
</feature>
<dbReference type="AlphaFoldDB" id="A0AAX4A6T5"/>
<dbReference type="Pfam" id="PF13440">
    <property type="entry name" value="Polysacc_synt_3"/>
    <property type="match status" value="1"/>
</dbReference>
<evidence type="ECO:0000256" key="5">
    <source>
        <dbReference type="ARBA" id="ARBA00022989"/>
    </source>
</evidence>
<reference evidence="8" key="2">
    <citation type="submission" date="2023-09" db="EMBL/GenBank/DDBJ databases">
        <authorList>
            <person name="Kim T.W."/>
        </authorList>
    </citation>
    <scope>NUCLEOTIDE SEQUENCE</scope>
    <source>
        <strain evidence="8">KCKM 0438</strain>
    </source>
</reference>
<feature type="transmembrane region" description="Helical" evidence="7">
    <location>
        <begin position="175"/>
        <end position="196"/>
    </location>
</feature>
<feature type="transmembrane region" description="Helical" evidence="7">
    <location>
        <begin position="262"/>
        <end position="280"/>
    </location>
</feature>
<dbReference type="PANTHER" id="PTHR30250">
    <property type="entry name" value="PST FAMILY PREDICTED COLANIC ACID TRANSPORTER"/>
    <property type="match status" value="1"/>
</dbReference>
<dbReference type="PANTHER" id="PTHR30250:SF10">
    <property type="entry name" value="LIPOPOLYSACCHARIDE BIOSYNTHESIS PROTEIN WZXC"/>
    <property type="match status" value="1"/>
</dbReference>
<organism evidence="8 9">
    <name type="scientific">Lactococcus lactis subsp. cremoris</name>
    <name type="common">Streptococcus cremoris</name>
    <dbReference type="NCBI Taxonomy" id="1359"/>
    <lineage>
        <taxon>Bacteria</taxon>
        <taxon>Bacillati</taxon>
        <taxon>Bacillota</taxon>
        <taxon>Bacilli</taxon>
        <taxon>Lactobacillales</taxon>
        <taxon>Streptococcaceae</taxon>
        <taxon>Lactococcus</taxon>
    </lineage>
</organism>
<sequence>MEGKRGSECLLKSVSNIDFKPLILSAIISSVVNFLINRSITNLHFIRKLNLSVLKKILKFSINQYAANFLSYFSRNSDNILIGKFMGPTTLANYNKAYSLLMLPFNFSINIIGVVLQPVLSDYQDNVDFIRGFFLKMVHLLALIGTPLSIFFYLSAKQIILFMYGPQWTDAITPFSILSLTILIEMVISVNGAILQSRNHSKIYLTTQILYAIIIITSIIIGILWGGIIRVSICLTIGFIINFFVCFYRTVKYSLYGKMLDFFKEFISPFILGGIILLALDPLKYIDLKSNIVSILLRLLVFISIFILYIFFTPEKKNIAQILKKINNRYFK</sequence>
<evidence type="ECO:0000256" key="7">
    <source>
        <dbReference type="SAM" id="Phobius"/>
    </source>
</evidence>
<keyword evidence="3" id="KW-1003">Cell membrane</keyword>